<accession>A0A938YRB8</accession>
<dbReference type="Gene3D" id="2.170.15.10">
    <property type="entry name" value="Proaerolysin, chain A, domain 3"/>
    <property type="match status" value="1"/>
</dbReference>
<name>A0A938YRB8_9ACTN</name>
<dbReference type="Proteomes" id="UP000663801">
    <property type="component" value="Unassembled WGS sequence"/>
</dbReference>
<keyword evidence="3" id="KW-1185">Reference proteome</keyword>
<evidence type="ECO:0000313" key="3">
    <source>
        <dbReference type="Proteomes" id="UP000663801"/>
    </source>
</evidence>
<feature type="signal peptide" evidence="1">
    <location>
        <begin position="1"/>
        <end position="24"/>
    </location>
</feature>
<comment type="caution">
    <text evidence="2">The sequence shown here is derived from an EMBL/GenBank/DDBJ whole genome shotgun (WGS) entry which is preliminary data.</text>
</comment>
<evidence type="ECO:0008006" key="4">
    <source>
        <dbReference type="Google" id="ProtNLM"/>
    </source>
</evidence>
<organism evidence="2 3">
    <name type="scientific">Nakamurella flavida</name>
    <dbReference type="NCBI Taxonomy" id="363630"/>
    <lineage>
        <taxon>Bacteria</taxon>
        <taxon>Bacillati</taxon>
        <taxon>Actinomycetota</taxon>
        <taxon>Actinomycetes</taxon>
        <taxon>Nakamurellales</taxon>
        <taxon>Nakamurellaceae</taxon>
        <taxon>Nakamurella</taxon>
    </lineage>
</organism>
<dbReference type="RefSeq" id="WP_205258134.1">
    <property type="nucleotide sequence ID" value="NZ_BAAAPV010000002.1"/>
</dbReference>
<sequence length="178" mass="17877">MTTLKNRFAAGIGALALSAGAALAVPATASAAVKCDGTNSSGTCVETTNVISKIDVLDQVPLINDSPYAATMSCSFSGTVSRSLTVSATVSAEVKGKIPFAAEATAGVSASTEVSATASDSASAAGTVRLKPGQSVTCQRIATVLKTDVRSYNYSGTGIFDEKRFTATVPSTIGARIV</sequence>
<gene>
    <name evidence="2" type="ORF">JL107_16330</name>
</gene>
<evidence type="ECO:0000256" key="1">
    <source>
        <dbReference type="SAM" id="SignalP"/>
    </source>
</evidence>
<evidence type="ECO:0000313" key="2">
    <source>
        <dbReference type="EMBL" id="MBM9478017.1"/>
    </source>
</evidence>
<keyword evidence="1" id="KW-0732">Signal</keyword>
<dbReference type="AlphaFoldDB" id="A0A938YRB8"/>
<feature type="chain" id="PRO_5038657443" description="DUF4333 domain-containing protein" evidence="1">
    <location>
        <begin position="25"/>
        <end position="178"/>
    </location>
</feature>
<reference evidence="2" key="1">
    <citation type="submission" date="2021-01" db="EMBL/GenBank/DDBJ databases">
        <title>KCTC 19127 draft genome.</title>
        <authorList>
            <person name="An D."/>
        </authorList>
    </citation>
    <scope>NUCLEOTIDE SEQUENCE</scope>
    <source>
        <strain evidence="2">KCTC 19127</strain>
    </source>
</reference>
<proteinExistence type="predicted"/>
<protein>
    <recommendedName>
        <fullName evidence="4">DUF4333 domain-containing protein</fullName>
    </recommendedName>
</protein>
<dbReference type="SUPFAM" id="SSF56973">
    <property type="entry name" value="Aerolisin/ETX pore-forming domain"/>
    <property type="match status" value="1"/>
</dbReference>
<dbReference type="EMBL" id="JAERWL010000014">
    <property type="protein sequence ID" value="MBM9478017.1"/>
    <property type="molecule type" value="Genomic_DNA"/>
</dbReference>